<proteinExistence type="predicted"/>
<protein>
    <submittedName>
        <fullName evidence="1">Uncharacterized protein</fullName>
    </submittedName>
</protein>
<evidence type="ECO:0000313" key="2">
    <source>
        <dbReference type="Proteomes" id="UP001374535"/>
    </source>
</evidence>
<accession>A0AAQ3RG83</accession>
<evidence type="ECO:0000313" key="1">
    <source>
        <dbReference type="EMBL" id="WVY92831.1"/>
    </source>
</evidence>
<sequence length="115" mass="12871">MCVLKDAIEKCACSHVSPTLDLPPPSKLKLIAFSQIQSPHRTPTLLNSFLHSPYTFYATKPPTTSSFNKLKLMTLKSTTEKSKCQTIFFPKSKTIFKAIIKPFSFLPMQDDVSAC</sequence>
<organism evidence="1 2">
    <name type="scientific">Vigna mungo</name>
    <name type="common">Black gram</name>
    <name type="synonym">Phaseolus mungo</name>
    <dbReference type="NCBI Taxonomy" id="3915"/>
    <lineage>
        <taxon>Eukaryota</taxon>
        <taxon>Viridiplantae</taxon>
        <taxon>Streptophyta</taxon>
        <taxon>Embryophyta</taxon>
        <taxon>Tracheophyta</taxon>
        <taxon>Spermatophyta</taxon>
        <taxon>Magnoliopsida</taxon>
        <taxon>eudicotyledons</taxon>
        <taxon>Gunneridae</taxon>
        <taxon>Pentapetalae</taxon>
        <taxon>rosids</taxon>
        <taxon>fabids</taxon>
        <taxon>Fabales</taxon>
        <taxon>Fabaceae</taxon>
        <taxon>Papilionoideae</taxon>
        <taxon>50 kb inversion clade</taxon>
        <taxon>NPAAA clade</taxon>
        <taxon>indigoferoid/millettioid clade</taxon>
        <taxon>Phaseoleae</taxon>
        <taxon>Vigna</taxon>
    </lineage>
</organism>
<gene>
    <name evidence="1" type="ORF">V8G54_031919</name>
</gene>
<dbReference type="AlphaFoldDB" id="A0AAQ3RG83"/>
<dbReference type="EMBL" id="CP144691">
    <property type="protein sequence ID" value="WVY92831.1"/>
    <property type="molecule type" value="Genomic_DNA"/>
</dbReference>
<dbReference type="Proteomes" id="UP001374535">
    <property type="component" value="Chromosome 10"/>
</dbReference>
<reference evidence="1 2" key="1">
    <citation type="journal article" date="2023" name="Life. Sci Alliance">
        <title>Evolutionary insights into 3D genome organization and epigenetic landscape of Vigna mungo.</title>
        <authorList>
            <person name="Junaid A."/>
            <person name="Singh B."/>
            <person name="Bhatia S."/>
        </authorList>
    </citation>
    <scope>NUCLEOTIDE SEQUENCE [LARGE SCALE GENOMIC DNA]</scope>
    <source>
        <strain evidence="1">Urdbean</strain>
    </source>
</reference>
<keyword evidence="2" id="KW-1185">Reference proteome</keyword>
<name>A0AAQ3RG83_VIGMU</name>